<organism evidence="3 4">
    <name type="scientific">Musa acuminata subsp. malaccensis</name>
    <name type="common">Wild banana</name>
    <name type="synonym">Musa malaccensis</name>
    <dbReference type="NCBI Taxonomy" id="214687"/>
    <lineage>
        <taxon>Eukaryota</taxon>
        <taxon>Viridiplantae</taxon>
        <taxon>Streptophyta</taxon>
        <taxon>Embryophyta</taxon>
        <taxon>Tracheophyta</taxon>
        <taxon>Spermatophyta</taxon>
        <taxon>Magnoliopsida</taxon>
        <taxon>Liliopsida</taxon>
        <taxon>Zingiberales</taxon>
        <taxon>Musaceae</taxon>
        <taxon>Musa</taxon>
    </lineage>
</organism>
<reference evidence="2" key="1">
    <citation type="submission" date="2021-03" db="EMBL/GenBank/DDBJ databases">
        <authorList>
            <consortium name="Genoscope - CEA"/>
            <person name="William W."/>
        </authorList>
    </citation>
    <scope>NUCLEOTIDE SEQUENCE</scope>
    <source>
        <strain evidence="2">Doubled-haploid Pahang</strain>
    </source>
</reference>
<accession>A0A804HPS9</accession>
<protein>
    <submittedName>
        <fullName evidence="2">(wild Malaysian banana) hypothetical protein</fullName>
    </submittedName>
</protein>
<proteinExistence type="predicted"/>
<sequence length="75" mass="8358">MDPDTILMWLRTYRMVLSLVGPSTGRLASQQRSDFPTPRSRRWRRRRESGSLSSGACPGRSTGIDCPSARGLMSS</sequence>
<dbReference type="InParanoid" id="A0A804HPS9"/>
<keyword evidence="4" id="KW-1185">Reference proteome</keyword>
<dbReference type="Proteomes" id="UP000012960">
    <property type="component" value="Unplaced"/>
</dbReference>
<evidence type="ECO:0000313" key="3">
    <source>
        <dbReference type="EnsemblPlants" id="Ma01_p03270.1"/>
    </source>
</evidence>
<dbReference type="EMBL" id="HG996466">
    <property type="protein sequence ID" value="CAG1858418.1"/>
    <property type="molecule type" value="Genomic_DNA"/>
</dbReference>
<name>A0A804HPS9_MUSAM</name>
<reference evidence="3" key="2">
    <citation type="submission" date="2021-05" db="UniProtKB">
        <authorList>
            <consortium name="EnsemblPlants"/>
        </authorList>
    </citation>
    <scope>IDENTIFICATION</scope>
    <source>
        <strain evidence="3">subsp. malaccensis</strain>
    </source>
</reference>
<dbReference type="EnsemblPlants" id="Ma01_t03270.1">
    <property type="protein sequence ID" value="Ma01_p03270.1"/>
    <property type="gene ID" value="Ma01_g03270"/>
</dbReference>
<dbReference type="Gramene" id="Ma01_t03270.1">
    <property type="protein sequence ID" value="Ma01_p03270.1"/>
    <property type="gene ID" value="Ma01_g03270"/>
</dbReference>
<evidence type="ECO:0000256" key="1">
    <source>
        <dbReference type="SAM" id="MobiDB-lite"/>
    </source>
</evidence>
<feature type="region of interest" description="Disordered" evidence="1">
    <location>
        <begin position="25"/>
        <end position="75"/>
    </location>
</feature>
<dbReference type="AlphaFoldDB" id="A0A804HPS9"/>
<evidence type="ECO:0000313" key="4">
    <source>
        <dbReference type="Proteomes" id="UP000012960"/>
    </source>
</evidence>
<gene>
    <name evidence="2" type="ORF">GSMUA_287130.1</name>
</gene>
<evidence type="ECO:0000313" key="2">
    <source>
        <dbReference type="EMBL" id="CAG1858418.1"/>
    </source>
</evidence>